<comment type="subcellular location">
    <subcellularLocation>
        <location evidence="1">Nucleus</location>
    </subcellularLocation>
</comment>
<dbReference type="PROSITE" id="PS50082">
    <property type="entry name" value="WD_REPEATS_2"/>
    <property type="match status" value="1"/>
</dbReference>
<dbReference type="GO" id="GO:0003682">
    <property type="term" value="F:chromatin binding"/>
    <property type="evidence" value="ECO:0007669"/>
    <property type="project" value="TreeGrafter"/>
</dbReference>
<evidence type="ECO:0000256" key="1">
    <source>
        <dbReference type="ARBA" id="ARBA00004123"/>
    </source>
</evidence>
<dbReference type="FunFam" id="2.130.10.10:FF:001194">
    <property type="entry name" value="Unplaced genomic scaffold supercont1.1, whole genome shotgun sequence"/>
    <property type="match status" value="1"/>
</dbReference>
<dbReference type="Gene3D" id="2.130.10.10">
    <property type="entry name" value="YVTN repeat-like/Quinoprotein amine dehydrogenase"/>
    <property type="match status" value="1"/>
</dbReference>
<comment type="similarity">
    <text evidence="2">Belongs to the WD repeat SWD2 family.</text>
</comment>
<evidence type="ECO:0000256" key="2">
    <source>
        <dbReference type="ARBA" id="ARBA00005616"/>
    </source>
</evidence>
<dbReference type="GO" id="GO:0016070">
    <property type="term" value="P:RNA metabolic process"/>
    <property type="evidence" value="ECO:0007669"/>
    <property type="project" value="UniProtKB-ARBA"/>
</dbReference>
<keyword evidence="3 6" id="KW-0853">WD repeat</keyword>
<dbReference type="PANTHER" id="PTHR19861:SF0">
    <property type="entry name" value="WD REPEAT-CONTAINING PROTEIN 82"/>
    <property type="match status" value="1"/>
</dbReference>
<dbReference type="InterPro" id="IPR015943">
    <property type="entry name" value="WD40/YVTN_repeat-like_dom_sf"/>
</dbReference>
<gene>
    <name evidence="7" type="ORF">GNLVRS02_ARAD1C05500g</name>
</gene>
<dbReference type="InterPro" id="IPR001680">
    <property type="entry name" value="WD40_rpt"/>
</dbReference>
<reference evidence="7" key="2">
    <citation type="submission" date="2014-06" db="EMBL/GenBank/DDBJ databases">
        <title>The complete genome of Blastobotrys (Arxula) adeninivorans LS3 - a yeast of biotechnological interest.</title>
        <authorList>
            <person name="Kunze G."/>
            <person name="Gaillardin C."/>
            <person name="Czernicka M."/>
            <person name="Durrens P."/>
            <person name="Martin T."/>
            <person name="Boer E."/>
            <person name="Gabaldon T."/>
            <person name="Cruz J."/>
            <person name="Talla E."/>
            <person name="Marck C."/>
            <person name="Goffeau A."/>
            <person name="Barbe V."/>
            <person name="Baret P."/>
            <person name="Baronian K."/>
            <person name="Beier S."/>
            <person name="Bleykasten C."/>
            <person name="Bode R."/>
            <person name="Casaregola S."/>
            <person name="Despons L."/>
            <person name="Fairhead C."/>
            <person name="Giersberg M."/>
            <person name="Gierski P."/>
            <person name="Hahnel U."/>
            <person name="Hartmann A."/>
            <person name="Jankowska D."/>
            <person name="Jubin C."/>
            <person name="Jung P."/>
            <person name="Lafontaine I."/>
            <person name="Leh-Louis V."/>
            <person name="Lemaire M."/>
            <person name="Marcet-Houben M."/>
            <person name="Mascher M."/>
            <person name="Morel G."/>
            <person name="Richard G.-F."/>
            <person name="Riechen J."/>
            <person name="Sacerdot C."/>
            <person name="Sarkar A."/>
            <person name="Savel G."/>
            <person name="Schacherer J."/>
            <person name="Sherman D."/>
            <person name="Straub M.-L."/>
            <person name="Stein N."/>
            <person name="Thierry A."/>
            <person name="Trautwein-Schult A."/>
            <person name="Westhof E."/>
            <person name="Worch S."/>
            <person name="Dujon B."/>
            <person name="Souciet J.-L."/>
            <person name="Wincker P."/>
            <person name="Scholz U."/>
            <person name="Neuveglise N."/>
        </authorList>
    </citation>
    <scope>NUCLEOTIDE SEQUENCE</scope>
    <source>
        <strain evidence="7">LS3</strain>
    </source>
</reference>
<feature type="repeat" description="WD" evidence="6">
    <location>
        <begin position="162"/>
        <end position="203"/>
    </location>
</feature>
<dbReference type="EMBL" id="HG937693">
    <property type="protein sequence ID" value="CDP34135.1"/>
    <property type="molecule type" value="Genomic_DNA"/>
</dbReference>
<dbReference type="InterPro" id="IPR036322">
    <property type="entry name" value="WD40_repeat_dom_sf"/>
</dbReference>
<evidence type="ECO:0000256" key="5">
    <source>
        <dbReference type="ARBA" id="ARBA00023242"/>
    </source>
</evidence>
<reference evidence="7" key="1">
    <citation type="submission" date="2014-02" db="EMBL/GenBank/DDBJ databases">
        <authorList>
            <person name="Genoscope - CEA"/>
        </authorList>
    </citation>
    <scope>NUCLEOTIDE SEQUENCE</scope>
    <source>
        <strain evidence="7">LS3</strain>
    </source>
</reference>
<sequence length="387" mass="42708">MNPQSKSSSPDHAAKIAVELSLHNEHLSSTSPMRLPTVPHLAFGALSFATSSLMPVPINEEVVKSFRQSKTLRFHKPQTIISSIDFDDSGLSCITAGNDDSIQLYDAKNGRHTKTVFSKKYGCSLARFTHHSMNCVCASTKPDAAHRIQYLSLHDNQYIRYFRGHTDRVTAIEMSPLEDQFLSASLDNTVRLWDLRSQNAQGILNTAAPCLVGFDPASVVFAVASQPLQSVSLYALKHFDRRPFLTFNVPDCNGQWSKVELANNGKLLLLSTTGDRHFVFDAFNGELVASLVGHGPLPTNQDYRVQPPSHATFTVDGQFVFGSAADGRICVWDVSKGKGTIKPLTYLEPKSRAIGPEYVTAFNPKTMLFATASNDLTFWLPDREIVS</sequence>
<accession>A0A060SZ37</accession>
<evidence type="ECO:0000256" key="6">
    <source>
        <dbReference type="PROSITE-ProRule" id="PRU00221"/>
    </source>
</evidence>
<evidence type="ECO:0000313" key="7">
    <source>
        <dbReference type="EMBL" id="CDP34135.1"/>
    </source>
</evidence>
<dbReference type="SUPFAM" id="SSF50978">
    <property type="entry name" value="WD40 repeat-like"/>
    <property type="match status" value="1"/>
</dbReference>
<evidence type="ECO:0000256" key="3">
    <source>
        <dbReference type="ARBA" id="ARBA00022574"/>
    </source>
</evidence>
<dbReference type="GO" id="GO:0048188">
    <property type="term" value="C:Set1C/COMPASS complex"/>
    <property type="evidence" value="ECO:0007669"/>
    <property type="project" value="TreeGrafter"/>
</dbReference>
<dbReference type="PhylomeDB" id="A0A060SZ37"/>
<dbReference type="AlphaFoldDB" id="A0A060SZ37"/>
<dbReference type="InterPro" id="IPR037867">
    <property type="entry name" value="Swd2/WDR82"/>
</dbReference>
<protein>
    <submittedName>
        <fullName evidence="7">ARAD1C05500p</fullName>
    </submittedName>
</protein>
<dbReference type="Pfam" id="PF00400">
    <property type="entry name" value="WD40"/>
    <property type="match status" value="3"/>
</dbReference>
<proteinExistence type="inferred from homology"/>
<name>A0A060SZ37_BLAAD</name>
<dbReference type="PANTHER" id="PTHR19861">
    <property type="entry name" value="WD40 REPEAT PROTEIN SWD2"/>
    <property type="match status" value="1"/>
</dbReference>
<evidence type="ECO:0000256" key="4">
    <source>
        <dbReference type="ARBA" id="ARBA00022737"/>
    </source>
</evidence>
<dbReference type="PROSITE" id="PS50294">
    <property type="entry name" value="WD_REPEATS_REGION"/>
    <property type="match status" value="1"/>
</dbReference>
<organism evidence="7">
    <name type="scientific">Blastobotrys adeninivorans</name>
    <name type="common">Yeast</name>
    <name type="synonym">Arxula adeninivorans</name>
    <dbReference type="NCBI Taxonomy" id="409370"/>
    <lineage>
        <taxon>Eukaryota</taxon>
        <taxon>Fungi</taxon>
        <taxon>Dikarya</taxon>
        <taxon>Ascomycota</taxon>
        <taxon>Saccharomycotina</taxon>
        <taxon>Dipodascomycetes</taxon>
        <taxon>Dipodascales</taxon>
        <taxon>Trichomonascaceae</taxon>
        <taxon>Blastobotrys</taxon>
    </lineage>
</organism>
<keyword evidence="5" id="KW-0539">Nucleus</keyword>
<dbReference type="SMART" id="SM00320">
    <property type="entry name" value="WD40"/>
    <property type="match status" value="3"/>
</dbReference>
<keyword evidence="4" id="KW-0677">Repeat</keyword>